<dbReference type="Proteomes" id="UP000250550">
    <property type="component" value="Unassembled WGS sequence"/>
</dbReference>
<evidence type="ECO:0000256" key="2">
    <source>
        <dbReference type="ARBA" id="ARBA00022676"/>
    </source>
</evidence>
<dbReference type="GO" id="GO:0000310">
    <property type="term" value="F:xanthine phosphoribosyltransferase activity"/>
    <property type="evidence" value="ECO:0007669"/>
    <property type="project" value="UniProtKB-UniRule"/>
</dbReference>
<evidence type="ECO:0000256" key="4">
    <source>
        <dbReference type="ARBA" id="ARBA00022726"/>
    </source>
</evidence>
<dbReference type="SUPFAM" id="SSF53271">
    <property type="entry name" value="PRTase-like"/>
    <property type="match status" value="1"/>
</dbReference>
<keyword evidence="3 5" id="KW-0808">Transferase</keyword>
<reference evidence="21 22" key="2">
    <citation type="journal article" date="2017" name="Front. Microbiol.">
        <title>New Insights into the Diversity of the Genus Faecalibacterium.</title>
        <authorList>
            <person name="Benevides L."/>
            <person name="Burman S."/>
            <person name="Martin R."/>
            <person name="Robert V."/>
            <person name="Thomas M."/>
            <person name="Miquel S."/>
            <person name="Chain F."/>
            <person name="Sokol H."/>
            <person name="Bermudez-Humaran L.G."/>
            <person name="Morrison M."/>
            <person name="Langella P."/>
            <person name="Azevedo V.A."/>
            <person name="Chatel J.M."/>
            <person name="Soares S."/>
        </authorList>
    </citation>
    <scope>NUCLEOTIDE SEQUENCE [LARGE SCALE GENOMIC DNA]</scope>
    <source>
        <strain evidence="11 21">CNCM I 4546</strain>
        <strain evidence="12 22">CNCM I 4573</strain>
        <strain evidence="13 23">CNCM I 4644</strain>
    </source>
</reference>
<dbReference type="InterPro" id="IPR050118">
    <property type="entry name" value="Pur/Pyrimidine_PRTase"/>
</dbReference>
<organism evidence="8 20">
    <name type="scientific">Faecalibacterium prausnitzii</name>
    <dbReference type="NCBI Taxonomy" id="853"/>
    <lineage>
        <taxon>Bacteria</taxon>
        <taxon>Bacillati</taxon>
        <taxon>Bacillota</taxon>
        <taxon>Clostridia</taxon>
        <taxon>Eubacteriales</taxon>
        <taxon>Oscillospiraceae</taxon>
        <taxon>Faecalibacterium</taxon>
    </lineage>
</organism>
<dbReference type="InterPro" id="IPR000836">
    <property type="entry name" value="PRTase_dom"/>
</dbReference>
<keyword evidence="1 5" id="KW-0963">Cytoplasm</keyword>
<dbReference type="EMBL" id="NMTW01000038">
    <property type="protein sequence ID" value="PDX75302.1"/>
    <property type="molecule type" value="Genomic_DNA"/>
</dbReference>
<dbReference type="PANTHER" id="PTHR43864:SF1">
    <property type="entry name" value="XANTHINE PHOSPHORIBOSYLTRANSFERASE"/>
    <property type="match status" value="1"/>
</dbReference>
<dbReference type="EMBL" id="NMTZ01000017">
    <property type="protein sequence ID" value="PDX84274.1"/>
    <property type="molecule type" value="Genomic_DNA"/>
</dbReference>
<evidence type="ECO:0000313" key="27">
    <source>
        <dbReference type="Proteomes" id="UP000260733"/>
    </source>
</evidence>
<evidence type="ECO:0000313" key="13">
    <source>
        <dbReference type="EMBL" id="PDX84274.1"/>
    </source>
</evidence>
<proteinExistence type="inferred from homology"/>
<reference evidence="27 28" key="5">
    <citation type="submission" date="2018-08" db="EMBL/GenBank/DDBJ databases">
        <title>A genome reference for cultivated species of the human gut microbiota.</title>
        <authorList>
            <person name="Zou Y."/>
            <person name="Xue W."/>
            <person name="Luo G."/>
        </authorList>
    </citation>
    <scope>NUCLEOTIDE SEQUENCE [LARGE SCALE GENOMIC DNA]</scope>
    <source>
        <strain evidence="18 29">AF29-11BH</strain>
        <strain evidence="17 28">AF31-14AC</strain>
        <strain evidence="19 27">AM37-13AC</strain>
    </source>
</reference>
<evidence type="ECO:0000313" key="25">
    <source>
        <dbReference type="Proteomes" id="UP000251281"/>
    </source>
</evidence>
<evidence type="ECO:0000313" key="16">
    <source>
        <dbReference type="EMBL" id="RCH44783.1"/>
    </source>
</evidence>
<evidence type="ECO:0000313" key="14">
    <source>
        <dbReference type="EMBL" id="RAW59008.1"/>
    </source>
</evidence>
<evidence type="ECO:0000313" key="24">
    <source>
        <dbReference type="Proteomes" id="UP000250550"/>
    </source>
</evidence>
<dbReference type="Proteomes" id="UP000477010">
    <property type="component" value="Unassembled WGS sequence"/>
</dbReference>
<keyword evidence="4 5" id="KW-0660">Purine salvage</keyword>
<feature type="binding site" evidence="5">
    <location>
        <position position="20"/>
    </location>
    <ligand>
        <name>xanthine</name>
        <dbReference type="ChEBI" id="CHEBI:17712"/>
    </ligand>
</feature>
<accession>A0A173VAD1</accession>
<evidence type="ECO:0000313" key="31">
    <source>
        <dbReference type="Proteomes" id="UP000477010"/>
    </source>
</evidence>
<reference evidence="30 31" key="6">
    <citation type="journal article" date="2019" name="Nat. Med.">
        <title>A library of human gut bacterial isolates paired with longitudinal multiomics data enables mechanistic microbiome research.</title>
        <authorList>
            <person name="Poyet M."/>
            <person name="Groussin M."/>
            <person name="Gibbons S.M."/>
            <person name="Avila-Pacheco J."/>
            <person name="Jiang X."/>
            <person name="Kearney S.M."/>
            <person name="Perrotta A.R."/>
            <person name="Berdy B."/>
            <person name="Zhao S."/>
            <person name="Lieberman T.D."/>
            <person name="Swanson P.K."/>
            <person name="Smith M."/>
            <person name="Roesemann S."/>
            <person name="Alexander J.E."/>
            <person name="Rich S.A."/>
            <person name="Livny J."/>
            <person name="Vlamakis H."/>
            <person name="Clish C."/>
            <person name="Bullock K."/>
            <person name="Deik A."/>
            <person name="Scott J."/>
            <person name="Pierce K.A."/>
            <person name="Xavier R.J."/>
            <person name="Alm E.J."/>
        </authorList>
    </citation>
    <scope>NUCLEOTIDE SEQUENCE [LARGE SCALE GENOMIC DNA]</scope>
    <source>
        <strain evidence="9 30">BIOML-B1</strain>
        <strain evidence="10 31">BIOML-B9</strain>
    </source>
</reference>
<evidence type="ECO:0000313" key="9">
    <source>
        <dbReference type="EMBL" id="MSC52428.1"/>
    </source>
</evidence>
<comment type="similarity">
    <text evidence="5">Belongs to the purine/pyrimidine phosphoribosyltransferase family. Xpt subfamily.</text>
</comment>
<dbReference type="HAMAP" id="MF_01184">
    <property type="entry name" value="XPRTase"/>
    <property type="match status" value="1"/>
</dbReference>
<dbReference type="Proteomes" id="UP000219901">
    <property type="component" value="Unassembled WGS sequence"/>
</dbReference>
<dbReference type="Proteomes" id="UP000462091">
    <property type="component" value="Unassembled WGS sequence"/>
</dbReference>
<dbReference type="Proteomes" id="UP000220157">
    <property type="component" value="Unassembled WGS sequence"/>
</dbReference>
<evidence type="ECO:0000313" key="26">
    <source>
        <dbReference type="Proteomes" id="UP000252378"/>
    </source>
</evidence>
<comment type="function">
    <text evidence="5">Converts the preformed base xanthine, a product of nucleic acid breakdown, to xanthosine 5'-monophosphate (XMP), so it can be reused for RNA or DNA synthesis.</text>
</comment>
<evidence type="ECO:0000313" key="20">
    <source>
        <dbReference type="Proteomes" id="UP000095649"/>
    </source>
</evidence>
<feature type="binding site" evidence="5">
    <location>
        <begin position="128"/>
        <end position="132"/>
    </location>
    <ligand>
        <name>5-phospho-alpha-D-ribose 1-diphosphate</name>
        <dbReference type="ChEBI" id="CHEBI:58017"/>
    </ligand>
</feature>
<dbReference type="EMBL" id="NMTV01000047">
    <property type="protein sequence ID" value="PDX72516.1"/>
    <property type="molecule type" value="Genomic_DNA"/>
</dbReference>
<keyword evidence="2 5" id="KW-0328">Glycosyltransferase</keyword>
<evidence type="ECO:0000313" key="30">
    <source>
        <dbReference type="Proteomes" id="UP000462091"/>
    </source>
</evidence>
<comment type="subcellular location">
    <subcellularLocation>
        <location evidence="5">Cytoplasm</location>
    </subcellularLocation>
</comment>
<comment type="catalytic activity">
    <reaction evidence="5">
        <text>XMP + diphosphate = xanthine + 5-phospho-alpha-D-ribose 1-diphosphate</text>
        <dbReference type="Rhea" id="RHEA:10800"/>
        <dbReference type="ChEBI" id="CHEBI:17712"/>
        <dbReference type="ChEBI" id="CHEBI:33019"/>
        <dbReference type="ChEBI" id="CHEBI:57464"/>
        <dbReference type="ChEBI" id="CHEBI:58017"/>
        <dbReference type="EC" id="2.4.2.22"/>
    </reaction>
</comment>
<evidence type="ECO:0000313" key="23">
    <source>
        <dbReference type="Proteomes" id="UP000220480"/>
    </source>
</evidence>
<evidence type="ECO:0000256" key="6">
    <source>
        <dbReference type="NCBIfam" id="TIGR01744"/>
    </source>
</evidence>
<protein>
    <recommendedName>
        <fullName evidence="5 6">Xanthine phosphoribosyltransferase</fullName>
        <shortName evidence="5">XPRTase</shortName>
        <ecNumber evidence="5 6">2.4.2.22</ecNumber>
    </recommendedName>
</protein>
<evidence type="ECO:0000313" key="10">
    <source>
        <dbReference type="EMBL" id="MSC81493.1"/>
    </source>
</evidence>
<dbReference type="Proteomes" id="UP000252378">
    <property type="component" value="Unassembled WGS sequence"/>
</dbReference>
<evidence type="ECO:0000313" key="22">
    <source>
        <dbReference type="Proteomes" id="UP000220157"/>
    </source>
</evidence>
<dbReference type="Proteomes" id="UP000095649">
    <property type="component" value="Unassembled WGS sequence"/>
</dbReference>
<dbReference type="EMBL" id="WKQM01000025">
    <property type="protein sequence ID" value="MSC52428.1"/>
    <property type="molecule type" value="Genomic_DNA"/>
</dbReference>
<feature type="binding site" evidence="5">
    <location>
        <position position="27"/>
    </location>
    <ligand>
        <name>xanthine</name>
        <dbReference type="ChEBI" id="CHEBI:17712"/>
    </ligand>
</feature>
<dbReference type="InterPro" id="IPR010079">
    <property type="entry name" value="Xanthine_PRibTrfase"/>
</dbReference>
<evidence type="ECO:0000313" key="29">
    <source>
        <dbReference type="Proteomes" id="UP000260783"/>
    </source>
</evidence>
<dbReference type="EMBL" id="QVES01000016">
    <property type="protein sequence ID" value="RGB83382.1"/>
    <property type="molecule type" value="Genomic_DNA"/>
</dbReference>
<dbReference type="EMBL" id="PRLF01000007">
    <property type="protein sequence ID" value="RAW65472.1"/>
    <property type="molecule type" value="Genomic_DNA"/>
</dbReference>
<dbReference type="EC" id="2.4.2.22" evidence="5 6"/>
<dbReference type="EMBL" id="CYXN01000045">
    <property type="protein sequence ID" value="CUN24173.1"/>
    <property type="molecule type" value="Genomic_DNA"/>
</dbReference>
<evidence type="ECO:0000313" key="8">
    <source>
        <dbReference type="EMBL" id="CUN24173.1"/>
    </source>
</evidence>
<dbReference type="EMBL" id="WKQE01000019">
    <property type="protein sequence ID" value="MSC81493.1"/>
    <property type="molecule type" value="Genomic_DNA"/>
</dbReference>
<evidence type="ECO:0000313" key="21">
    <source>
        <dbReference type="Proteomes" id="UP000219901"/>
    </source>
</evidence>
<dbReference type="Gene3D" id="3.40.50.2020">
    <property type="match status" value="1"/>
</dbReference>
<evidence type="ECO:0000313" key="18">
    <source>
        <dbReference type="EMBL" id="RGB96136.1"/>
    </source>
</evidence>
<dbReference type="Proteomes" id="UP000260783">
    <property type="component" value="Unassembled WGS sequence"/>
</dbReference>
<dbReference type="RefSeq" id="WP_005920489.1">
    <property type="nucleotide sequence ID" value="NZ_BNEV01000058.1"/>
</dbReference>
<dbReference type="OrthoDB" id="9790678at2"/>
<dbReference type="NCBIfam" id="NF006671">
    <property type="entry name" value="PRK09219.1"/>
    <property type="match status" value="1"/>
</dbReference>
<evidence type="ECO:0000313" key="12">
    <source>
        <dbReference type="EMBL" id="PDX75302.1"/>
    </source>
</evidence>
<dbReference type="GO" id="GO:0046110">
    <property type="term" value="P:xanthine metabolic process"/>
    <property type="evidence" value="ECO:0007669"/>
    <property type="project" value="UniProtKB-UniRule"/>
</dbReference>
<dbReference type="Proteomes" id="UP000251281">
    <property type="component" value="Unassembled WGS sequence"/>
</dbReference>
<feature type="domain" description="Phosphoribosyltransferase" evidence="7">
    <location>
        <begin position="37"/>
        <end position="154"/>
    </location>
</feature>
<reference evidence="8 20" key="1">
    <citation type="submission" date="2015-09" db="EMBL/GenBank/DDBJ databases">
        <authorList>
            <consortium name="Pathogen Informatics"/>
        </authorList>
    </citation>
    <scope>NUCLEOTIDE SEQUENCE [LARGE SCALE GENOMIC DNA]</scope>
    <source>
        <strain evidence="8 20">2789STDY5834970</strain>
    </source>
</reference>
<evidence type="ECO:0000313" key="19">
    <source>
        <dbReference type="EMBL" id="RGC20247.1"/>
    </source>
</evidence>
<name>A0A173VAD1_9FIRM</name>
<gene>
    <name evidence="5 8" type="primary">xpt</name>
    <name evidence="15" type="ORF">C4N21_07130</name>
    <name evidence="14" type="ORF">C4N24_04225</name>
    <name evidence="16" type="ORF">C7J97_10485</name>
    <name evidence="11" type="ORF">CGS55_08400</name>
    <name evidence="12" type="ORF">CGS56_09580</name>
    <name evidence="13" type="ORF">CGS59_06300</name>
    <name evidence="19" type="ORF">DW855_04225</name>
    <name evidence="18" type="ORF">DWZ04_10700</name>
    <name evidence="17" type="ORF">DWZ25_12110</name>
    <name evidence="8" type="ORF">ERS852582_02733</name>
    <name evidence="10" type="ORF">GKD85_11880</name>
    <name evidence="9" type="ORF">GKE10_11060</name>
</gene>
<evidence type="ECO:0000313" key="15">
    <source>
        <dbReference type="EMBL" id="RAW65472.1"/>
    </source>
</evidence>
<comment type="subunit">
    <text evidence="5">Homodimer.</text>
</comment>
<dbReference type="GO" id="GO:0006166">
    <property type="term" value="P:purine ribonucleoside salvage"/>
    <property type="evidence" value="ECO:0007669"/>
    <property type="project" value="UniProtKB-KW"/>
</dbReference>
<dbReference type="GO" id="GO:0032265">
    <property type="term" value="P:XMP salvage"/>
    <property type="evidence" value="ECO:0007669"/>
    <property type="project" value="UniProtKB-UniRule"/>
</dbReference>
<dbReference type="UniPathway" id="UPA00602">
    <property type="reaction ID" value="UER00658"/>
</dbReference>
<evidence type="ECO:0000256" key="3">
    <source>
        <dbReference type="ARBA" id="ARBA00022679"/>
    </source>
</evidence>
<sequence>MKMLEDRIRKDGIVREGNVLKVDSFINHQMDIPLFREMAREWKRLFAGKPINKVLTIEASGIGIAAVVASELNVPVVFAKKSMSINLDYDNYKTQIQSFTHKKIYNVIVSKKFLTPEDHVLIIDDFLANGCALMGLLELAEEAGATVEGIGIAVEKGFQQGGELIRSKGIQLESLAIVDAMDSTTGEITFRPQPNQN</sequence>
<evidence type="ECO:0000256" key="5">
    <source>
        <dbReference type="HAMAP-Rule" id="MF_01184"/>
    </source>
</evidence>
<evidence type="ECO:0000313" key="17">
    <source>
        <dbReference type="EMBL" id="RGB83382.1"/>
    </source>
</evidence>
<dbReference type="CDD" id="cd06223">
    <property type="entry name" value="PRTases_typeI"/>
    <property type="match status" value="1"/>
</dbReference>
<dbReference type="Pfam" id="PF00156">
    <property type="entry name" value="Pribosyltran"/>
    <property type="match status" value="1"/>
</dbReference>
<dbReference type="GeneID" id="75066980"/>
<dbReference type="NCBIfam" id="TIGR01744">
    <property type="entry name" value="XPRTase"/>
    <property type="match status" value="1"/>
</dbReference>
<dbReference type="EMBL" id="QVEW01000011">
    <property type="protein sequence ID" value="RGB96136.1"/>
    <property type="molecule type" value="Genomic_DNA"/>
</dbReference>
<dbReference type="EMBL" id="PRLD01000003">
    <property type="protein sequence ID" value="RAW59008.1"/>
    <property type="molecule type" value="Genomic_DNA"/>
</dbReference>
<dbReference type="Proteomes" id="UP000260733">
    <property type="component" value="Unassembled WGS sequence"/>
</dbReference>
<dbReference type="Proteomes" id="UP000220480">
    <property type="component" value="Unassembled WGS sequence"/>
</dbReference>
<dbReference type="Proteomes" id="UP000260782">
    <property type="component" value="Unassembled WGS sequence"/>
</dbReference>
<reference evidence="16 26" key="4">
    <citation type="submission" date="2018-03" db="EMBL/GenBank/DDBJ databases">
        <title>Complete genome sequencing of Faecalibacterium prausnitzii strains isolated from the human gut.</title>
        <authorList>
            <person name="Fitzgerald B.C."/>
            <person name="Shkoporov A.N."/>
            <person name="Ross P.R."/>
            <person name="Hill C."/>
        </authorList>
    </citation>
    <scope>NUCLEOTIDE SEQUENCE [LARGE SCALE GENOMIC DNA]</scope>
    <source>
        <strain evidence="14 25">APC923/51-1</strain>
        <strain evidence="15 24">APC924/119</strain>
        <strain evidence="16 26">ATCC 27768</strain>
    </source>
</reference>
<dbReference type="GO" id="GO:0005737">
    <property type="term" value="C:cytoplasm"/>
    <property type="evidence" value="ECO:0007669"/>
    <property type="project" value="UniProtKB-SubCell"/>
</dbReference>
<reference evidence="11" key="3">
    <citation type="submission" date="2017-07" db="EMBL/GenBank/DDBJ databases">
        <authorList>
            <person name="Sun Z.S."/>
            <person name="Albrecht U."/>
            <person name="Echele G."/>
            <person name="Lee C.C."/>
        </authorList>
    </citation>
    <scope>NUCLEOTIDE SEQUENCE</scope>
    <source>
        <strain evidence="11">CNCM I 4546</strain>
        <strain evidence="12">CNCM I 4573</strain>
        <strain evidence="13">CNCM I 4644</strain>
    </source>
</reference>
<evidence type="ECO:0000313" key="11">
    <source>
        <dbReference type="EMBL" id="PDX72516.1"/>
    </source>
</evidence>
<feature type="binding site" evidence="5">
    <location>
        <position position="156"/>
    </location>
    <ligand>
        <name>xanthine</name>
        <dbReference type="ChEBI" id="CHEBI:17712"/>
    </ligand>
</feature>
<dbReference type="AlphaFoldDB" id="A0A173VAD1"/>
<comment type="pathway">
    <text evidence="5">Purine metabolism; XMP biosynthesis via salvage pathway; XMP from xanthine: step 1/1.</text>
</comment>
<dbReference type="InterPro" id="IPR029057">
    <property type="entry name" value="PRTase-like"/>
</dbReference>
<evidence type="ECO:0000259" key="7">
    <source>
        <dbReference type="Pfam" id="PF00156"/>
    </source>
</evidence>
<evidence type="ECO:0000313" key="28">
    <source>
        <dbReference type="Proteomes" id="UP000260782"/>
    </source>
</evidence>
<dbReference type="EMBL" id="QVFB01000005">
    <property type="protein sequence ID" value="RGC20247.1"/>
    <property type="molecule type" value="Genomic_DNA"/>
</dbReference>
<dbReference type="EMBL" id="PXUP01000014">
    <property type="protein sequence ID" value="RCH44783.1"/>
    <property type="molecule type" value="Genomic_DNA"/>
</dbReference>
<evidence type="ECO:0000256" key="1">
    <source>
        <dbReference type="ARBA" id="ARBA00022490"/>
    </source>
</evidence>
<dbReference type="PANTHER" id="PTHR43864">
    <property type="entry name" value="HYPOXANTHINE/GUANINE PHOSPHORIBOSYLTRANSFERASE"/>
    <property type="match status" value="1"/>
</dbReference>